<reference evidence="9 10" key="1">
    <citation type="submission" date="2020-08" db="EMBL/GenBank/DDBJ databases">
        <title>Sequencing the genomes of 1000 actinobacteria strains.</title>
        <authorList>
            <person name="Klenk H.-P."/>
        </authorList>
    </citation>
    <scope>NUCLEOTIDE SEQUENCE [LARGE SCALE GENOMIC DNA]</scope>
    <source>
        <strain evidence="9 10">DSM 45913</strain>
    </source>
</reference>
<organism evidence="9 10">
    <name type="scientific">Nonomuraea muscovyensis</name>
    <dbReference type="NCBI Taxonomy" id="1124761"/>
    <lineage>
        <taxon>Bacteria</taxon>
        <taxon>Bacillati</taxon>
        <taxon>Actinomycetota</taxon>
        <taxon>Actinomycetes</taxon>
        <taxon>Streptosporangiales</taxon>
        <taxon>Streptosporangiaceae</taxon>
        <taxon>Nonomuraea</taxon>
    </lineage>
</organism>
<protein>
    <submittedName>
        <fullName evidence="9">RNA polymerase sigma factor (Sigma-70 family)</fullName>
    </submittedName>
</protein>
<evidence type="ECO:0000256" key="1">
    <source>
        <dbReference type="ARBA" id="ARBA00010641"/>
    </source>
</evidence>
<dbReference type="Proteomes" id="UP000583800">
    <property type="component" value="Unassembled WGS sequence"/>
</dbReference>
<dbReference type="AlphaFoldDB" id="A0A7X0BZN1"/>
<feature type="region of interest" description="Disordered" evidence="6">
    <location>
        <begin position="320"/>
        <end position="352"/>
    </location>
</feature>
<dbReference type="InterPro" id="IPR013325">
    <property type="entry name" value="RNA_pol_sigma_r2"/>
</dbReference>
<feature type="compositionally biased region" description="Low complexity" evidence="6">
    <location>
        <begin position="432"/>
        <end position="441"/>
    </location>
</feature>
<dbReference type="GO" id="GO:0006352">
    <property type="term" value="P:DNA-templated transcription initiation"/>
    <property type="evidence" value="ECO:0007669"/>
    <property type="project" value="InterPro"/>
</dbReference>
<feature type="compositionally biased region" description="Low complexity" evidence="6">
    <location>
        <begin position="462"/>
        <end position="489"/>
    </location>
</feature>
<evidence type="ECO:0000313" key="9">
    <source>
        <dbReference type="EMBL" id="MBB6345760.1"/>
    </source>
</evidence>
<dbReference type="InterPro" id="IPR036388">
    <property type="entry name" value="WH-like_DNA-bd_sf"/>
</dbReference>
<dbReference type="PANTHER" id="PTHR43133:SF8">
    <property type="entry name" value="RNA POLYMERASE SIGMA FACTOR HI_1459-RELATED"/>
    <property type="match status" value="1"/>
</dbReference>
<dbReference type="InterPro" id="IPR039425">
    <property type="entry name" value="RNA_pol_sigma-70-like"/>
</dbReference>
<dbReference type="RefSeq" id="WP_185083655.1">
    <property type="nucleotide sequence ID" value="NZ_JACHJB010000001.1"/>
</dbReference>
<comment type="similarity">
    <text evidence="1">Belongs to the sigma-70 factor family. ECF subfamily.</text>
</comment>
<keyword evidence="7" id="KW-1133">Transmembrane helix</keyword>
<keyword evidence="7" id="KW-0472">Membrane</keyword>
<evidence type="ECO:0000256" key="6">
    <source>
        <dbReference type="SAM" id="MobiDB-lite"/>
    </source>
</evidence>
<evidence type="ECO:0000256" key="4">
    <source>
        <dbReference type="ARBA" id="ARBA00023125"/>
    </source>
</evidence>
<dbReference type="Gene3D" id="1.10.1740.10">
    <property type="match status" value="1"/>
</dbReference>
<dbReference type="PANTHER" id="PTHR43133">
    <property type="entry name" value="RNA POLYMERASE ECF-TYPE SIGMA FACTO"/>
    <property type="match status" value="1"/>
</dbReference>
<sequence>MNDRVLVQALRADDPGAPGALFDAHAESIYRYCWSLLLHSDNALVALRDTLIAAHAHAGSLSDPSRLRPWLYALARRECLRRRLAAPPGDTGAEEPAPGAGADADLRVMAWNATRSLSAADREILELAAVHGMSVKEIAAVLGVPPRQVEAARDEARQRLRDAITAEVLAAKGPYDCRQRATILTGFTGRLTPLMREELLQHLPACEICLPHRSRQVSAAKVFELLPQVTPPGALKIRVMSCFADPELKPYRRYVARRSGALDGAGFPLAADRKARRWPHALACALAAVATMVALGVIFTNFGGGPGGLPGVASAALPPGPVAHLPSGSPGGPPTGPDARAPWQPAPEGSQAVVQPVANASPAYPVGMVHSSAPASAPVAWPTRDSAAATPPVTTPPGRGTPSRTPPRTPPATPAGPPDDRPRDHQSRGPSATPCPTAKPTRTPPPRPTRTSRPTPSPIPTPTVTATPTPSVTPTTPTPAPTSSGPATP</sequence>
<evidence type="ECO:0000313" key="10">
    <source>
        <dbReference type="Proteomes" id="UP000583800"/>
    </source>
</evidence>
<keyword evidence="4" id="KW-0238">DNA-binding</keyword>
<dbReference type="SUPFAM" id="SSF88946">
    <property type="entry name" value="Sigma2 domain of RNA polymerase sigma factors"/>
    <property type="match status" value="1"/>
</dbReference>
<dbReference type="GO" id="GO:0016987">
    <property type="term" value="F:sigma factor activity"/>
    <property type="evidence" value="ECO:0007669"/>
    <property type="project" value="UniProtKB-KW"/>
</dbReference>
<feature type="transmembrane region" description="Helical" evidence="7">
    <location>
        <begin position="281"/>
        <end position="302"/>
    </location>
</feature>
<dbReference type="InterPro" id="IPR013249">
    <property type="entry name" value="RNA_pol_sigma70_r4_t2"/>
</dbReference>
<feature type="compositionally biased region" description="Pro residues" evidence="6">
    <location>
        <begin position="404"/>
        <end position="417"/>
    </location>
</feature>
<dbReference type="Pfam" id="PF08281">
    <property type="entry name" value="Sigma70_r4_2"/>
    <property type="match status" value="1"/>
</dbReference>
<feature type="compositionally biased region" description="Basic and acidic residues" evidence="6">
    <location>
        <begin position="418"/>
        <end position="427"/>
    </location>
</feature>
<accession>A0A7X0BZN1</accession>
<evidence type="ECO:0000256" key="5">
    <source>
        <dbReference type="ARBA" id="ARBA00023163"/>
    </source>
</evidence>
<keyword evidence="7" id="KW-0812">Transmembrane</keyword>
<keyword evidence="2" id="KW-0805">Transcription regulation</keyword>
<dbReference type="Gene3D" id="1.10.10.10">
    <property type="entry name" value="Winged helix-like DNA-binding domain superfamily/Winged helix DNA-binding domain"/>
    <property type="match status" value="1"/>
</dbReference>
<evidence type="ECO:0000256" key="7">
    <source>
        <dbReference type="SAM" id="Phobius"/>
    </source>
</evidence>
<feature type="domain" description="RNA polymerase sigma factor 70 region 4 type 2" evidence="8">
    <location>
        <begin position="112"/>
        <end position="160"/>
    </location>
</feature>
<comment type="caution">
    <text evidence="9">The sequence shown here is derived from an EMBL/GenBank/DDBJ whole genome shotgun (WGS) entry which is preliminary data.</text>
</comment>
<name>A0A7X0BZN1_9ACTN</name>
<proteinExistence type="inferred from homology"/>
<keyword evidence="10" id="KW-1185">Reference proteome</keyword>
<keyword evidence="5" id="KW-0804">Transcription</keyword>
<evidence type="ECO:0000256" key="2">
    <source>
        <dbReference type="ARBA" id="ARBA00023015"/>
    </source>
</evidence>
<evidence type="ECO:0000259" key="8">
    <source>
        <dbReference type="Pfam" id="PF08281"/>
    </source>
</evidence>
<dbReference type="GO" id="GO:0003677">
    <property type="term" value="F:DNA binding"/>
    <property type="evidence" value="ECO:0007669"/>
    <property type="project" value="UniProtKB-KW"/>
</dbReference>
<dbReference type="InterPro" id="IPR013324">
    <property type="entry name" value="RNA_pol_sigma_r3/r4-like"/>
</dbReference>
<feature type="compositionally biased region" description="Low complexity" evidence="6">
    <location>
        <begin position="373"/>
        <end position="403"/>
    </location>
</feature>
<evidence type="ECO:0000256" key="3">
    <source>
        <dbReference type="ARBA" id="ARBA00023082"/>
    </source>
</evidence>
<gene>
    <name evidence="9" type="ORF">FHU36_002269</name>
</gene>
<dbReference type="EMBL" id="JACHJB010000001">
    <property type="protein sequence ID" value="MBB6345760.1"/>
    <property type="molecule type" value="Genomic_DNA"/>
</dbReference>
<keyword evidence="3" id="KW-0731">Sigma factor</keyword>
<feature type="region of interest" description="Disordered" evidence="6">
    <location>
        <begin position="373"/>
        <end position="489"/>
    </location>
</feature>
<dbReference type="SUPFAM" id="SSF88659">
    <property type="entry name" value="Sigma3 and sigma4 domains of RNA polymerase sigma factors"/>
    <property type="match status" value="1"/>
</dbReference>
<dbReference type="PRINTS" id="PR01217">
    <property type="entry name" value="PRICHEXTENSN"/>
</dbReference>